<dbReference type="InterPro" id="IPR037171">
    <property type="entry name" value="NagB/RpiA_transferase-like"/>
</dbReference>
<dbReference type="AlphaFoldDB" id="A0A6J4RQ12"/>
<dbReference type="Gene3D" id="1.10.10.10">
    <property type="entry name" value="Winged helix-like DNA-binding domain superfamily/Winged helix DNA-binding domain"/>
    <property type="match status" value="1"/>
</dbReference>
<organism evidence="5">
    <name type="scientific">uncultured Rubrobacteraceae bacterium</name>
    <dbReference type="NCBI Taxonomy" id="349277"/>
    <lineage>
        <taxon>Bacteria</taxon>
        <taxon>Bacillati</taxon>
        <taxon>Actinomycetota</taxon>
        <taxon>Rubrobacteria</taxon>
        <taxon>Rubrobacterales</taxon>
        <taxon>Rubrobacteraceae</taxon>
        <taxon>environmental samples</taxon>
    </lineage>
</organism>
<dbReference type="Gene3D" id="3.40.50.1360">
    <property type="match status" value="1"/>
</dbReference>
<dbReference type="PANTHER" id="PTHR30363">
    <property type="entry name" value="HTH-TYPE TRANSCRIPTIONAL REGULATOR SRLR-RELATED"/>
    <property type="match status" value="1"/>
</dbReference>
<name>A0A6J4RQ12_9ACTN</name>
<keyword evidence="1" id="KW-0805">Transcription regulation</keyword>
<dbReference type="GO" id="GO:0003700">
    <property type="term" value="F:DNA-binding transcription factor activity"/>
    <property type="evidence" value="ECO:0007669"/>
    <property type="project" value="InterPro"/>
</dbReference>
<dbReference type="SMART" id="SM00420">
    <property type="entry name" value="HTH_DEOR"/>
    <property type="match status" value="1"/>
</dbReference>
<dbReference type="PANTHER" id="PTHR30363:SF44">
    <property type="entry name" value="AGA OPERON TRANSCRIPTIONAL REPRESSOR-RELATED"/>
    <property type="match status" value="1"/>
</dbReference>
<protein>
    <recommendedName>
        <fullName evidence="4">HTH deoR-type domain-containing protein</fullName>
    </recommendedName>
</protein>
<sequence length="260" mass="27569">MGRDLERKIPAQRRAEIRALLGRLGSASIAEIAGALGVSGSTVRRDLDELDRKGAVRRSHGGAVTVEGTAFEYRFEDRRLHNPDEKKRIGDYAVTLLEEGQSVIFDSSSTVLAAAEALGRRGLGVATVTNDVGVASVLAEAPGASVVMPGGEIRDGSFTLLGSYTQTFLNGLHVDVAFVGIHAITGDVLSESSLDVVEAKRAMMLAAHRVILLADHSKFCPPSFFEVARTDRLDDLVTDDAAPPEALEAAGARGVRVHLA</sequence>
<evidence type="ECO:0000256" key="3">
    <source>
        <dbReference type="ARBA" id="ARBA00023163"/>
    </source>
</evidence>
<dbReference type="Pfam" id="PF08220">
    <property type="entry name" value="HTH_DeoR"/>
    <property type="match status" value="1"/>
</dbReference>
<dbReference type="InterPro" id="IPR014036">
    <property type="entry name" value="DeoR-like_C"/>
</dbReference>
<dbReference type="PROSITE" id="PS51000">
    <property type="entry name" value="HTH_DEOR_2"/>
    <property type="match status" value="1"/>
</dbReference>
<dbReference type="PRINTS" id="PR00037">
    <property type="entry name" value="HTHLACR"/>
</dbReference>
<dbReference type="GO" id="GO:0003677">
    <property type="term" value="F:DNA binding"/>
    <property type="evidence" value="ECO:0007669"/>
    <property type="project" value="UniProtKB-KW"/>
</dbReference>
<dbReference type="InterPro" id="IPR050313">
    <property type="entry name" value="Carb_Metab_HTH_regulators"/>
</dbReference>
<dbReference type="InterPro" id="IPR036388">
    <property type="entry name" value="WH-like_DNA-bd_sf"/>
</dbReference>
<dbReference type="PROSITE" id="PS00894">
    <property type="entry name" value="HTH_DEOR_1"/>
    <property type="match status" value="1"/>
</dbReference>
<dbReference type="InterPro" id="IPR001034">
    <property type="entry name" value="DeoR_HTH"/>
</dbReference>
<proteinExistence type="predicted"/>
<evidence type="ECO:0000256" key="2">
    <source>
        <dbReference type="ARBA" id="ARBA00023125"/>
    </source>
</evidence>
<keyword evidence="2" id="KW-0238">DNA-binding</keyword>
<evidence type="ECO:0000313" key="5">
    <source>
        <dbReference type="EMBL" id="CAA9478172.1"/>
    </source>
</evidence>
<evidence type="ECO:0000256" key="1">
    <source>
        <dbReference type="ARBA" id="ARBA00023015"/>
    </source>
</evidence>
<accession>A0A6J4RQ12</accession>
<dbReference type="SUPFAM" id="SSF100950">
    <property type="entry name" value="NagB/RpiA/CoA transferase-like"/>
    <property type="match status" value="1"/>
</dbReference>
<gene>
    <name evidence="5" type="ORF">AVDCRST_MAG02-4641</name>
</gene>
<reference evidence="5" key="1">
    <citation type="submission" date="2020-02" db="EMBL/GenBank/DDBJ databases">
        <authorList>
            <person name="Meier V. D."/>
        </authorList>
    </citation>
    <scope>NUCLEOTIDE SEQUENCE</scope>
    <source>
        <strain evidence="5">AVDCRST_MAG02</strain>
    </source>
</reference>
<dbReference type="EMBL" id="CADCVH010000118">
    <property type="protein sequence ID" value="CAA9478172.1"/>
    <property type="molecule type" value="Genomic_DNA"/>
</dbReference>
<dbReference type="InterPro" id="IPR036390">
    <property type="entry name" value="WH_DNA-bd_sf"/>
</dbReference>
<feature type="domain" description="HTH deoR-type" evidence="4">
    <location>
        <begin position="10"/>
        <end position="65"/>
    </location>
</feature>
<keyword evidence="3" id="KW-0804">Transcription</keyword>
<dbReference type="InterPro" id="IPR018356">
    <property type="entry name" value="Tscrpt_reg_HTH_DeoR_CS"/>
</dbReference>
<dbReference type="SMART" id="SM01134">
    <property type="entry name" value="DeoRC"/>
    <property type="match status" value="1"/>
</dbReference>
<evidence type="ECO:0000259" key="4">
    <source>
        <dbReference type="PROSITE" id="PS51000"/>
    </source>
</evidence>
<dbReference type="SUPFAM" id="SSF46785">
    <property type="entry name" value="Winged helix' DNA-binding domain"/>
    <property type="match status" value="1"/>
</dbReference>
<dbReference type="Pfam" id="PF00455">
    <property type="entry name" value="DeoRC"/>
    <property type="match status" value="1"/>
</dbReference>